<accession>A0A1I5SSH1</accession>
<dbReference type="Gene3D" id="3.40.190.10">
    <property type="entry name" value="Periplasmic binding protein-like II"/>
    <property type="match status" value="1"/>
</dbReference>
<keyword evidence="8" id="KW-1185">Reference proteome</keyword>
<dbReference type="PANTHER" id="PTHR30290:SF9">
    <property type="entry name" value="OLIGOPEPTIDE-BINDING PROTEIN APPA"/>
    <property type="match status" value="1"/>
</dbReference>
<feature type="region of interest" description="Disordered" evidence="4">
    <location>
        <begin position="22"/>
        <end position="70"/>
    </location>
</feature>
<feature type="domain" description="Solute-binding protein family 5" evidence="6">
    <location>
        <begin position="268"/>
        <end position="624"/>
    </location>
</feature>
<dbReference type="InterPro" id="IPR039424">
    <property type="entry name" value="SBP_5"/>
</dbReference>
<evidence type="ECO:0000256" key="1">
    <source>
        <dbReference type="ARBA" id="ARBA00005695"/>
    </source>
</evidence>
<evidence type="ECO:0000256" key="4">
    <source>
        <dbReference type="SAM" id="MobiDB-lite"/>
    </source>
</evidence>
<keyword evidence="2" id="KW-0813">Transport</keyword>
<evidence type="ECO:0000256" key="2">
    <source>
        <dbReference type="ARBA" id="ARBA00022448"/>
    </source>
</evidence>
<protein>
    <submittedName>
        <fullName evidence="7">Extracellular solute-binding protein, family 5 Middle</fullName>
    </submittedName>
</protein>
<dbReference type="InterPro" id="IPR000914">
    <property type="entry name" value="SBP_5_dom"/>
</dbReference>
<name>A0A1I5SSH1_9FIRM</name>
<evidence type="ECO:0000256" key="5">
    <source>
        <dbReference type="SAM" id="SignalP"/>
    </source>
</evidence>
<keyword evidence="3 5" id="KW-0732">Signal</keyword>
<dbReference type="PROSITE" id="PS51257">
    <property type="entry name" value="PROKAR_LIPOPROTEIN"/>
    <property type="match status" value="1"/>
</dbReference>
<feature type="signal peptide" evidence="5">
    <location>
        <begin position="1"/>
        <end position="21"/>
    </location>
</feature>
<feature type="chain" id="PRO_5038748568" evidence="5">
    <location>
        <begin position="22"/>
        <end position="765"/>
    </location>
</feature>
<sequence length="765" mass="84635">MKKKTLASLLALTMVAGSLSACGKTTTETPAAPQATEEASTEAAAETETTEEAETELVSTADLPSSVQELNGKEYGENADYISLYDKYGKQISIADVTEDEETGLAYLNVDGKSYELGLDFLSMAMVYNTSTEGTDFATEDEVYAEWWKYYITRWNYMLPEIPLYSNEYYDVYNTQIKGVEEHPTNPYWNPALALIDWTSEKEDNSIILGDTTDLSGKFRYATFGASNPGASDHDIYRLTNGLDIVAMTKEGGYEVNKTVVDSFDEVDNEDGSKTYTVKIKDNLKFSDGSAVTAKNYLYFPLAFSTPVAAEAAGKDHARLLYEVGYKGFAAYDGTNEGTDGATKVMAGIRLLDDYTFSVTIDAQYLPYFYANTYLARDYFAPSYKDLWFGDCDIADDGEGVYITGDFYAKDGDSYVMAKHITESANNTDTTYPYTGPYVVKSYDASDKSAVLEKNEYYAGNYDGAVPSIDKVVYKKVIAETQLEDFKSGGIDLLSGITGGSATDEAVALADGSNGAYAYTHYSRAGYGKLGFRCDYGPVQYTAVRQAIAYCMDRATFAKDFTGGYGGVVDGPYYTGSWMYKAAVDQGMLLNTYDTSVDSAIEVLENDGWVYNAEGGEYTEGVRYKKISGEYATENDKNYQSVDGAYKTVEIDGDYYMPLVLNWYGTVDNEFSDLLVTGFEQNDNIAAAGFAVQKTTGDFAPMLDELAQQQIYGYYSGTPMYTCFNFATGFNSAVYDYSLNMTINPTIYDDYQAYYIKDEADIYWN</sequence>
<dbReference type="Proteomes" id="UP000182624">
    <property type="component" value="Unassembled WGS sequence"/>
</dbReference>
<dbReference type="EMBL" id="FOXO01000007">
    <property type="protein sequence ID" value="SFP73467.1"/>
    <property type="molecule type" value="Genomic_DNA"/>
</dbReference>
<dbReference type="PANTHER" id="PTHR30290">
    <property type="entry name" value="PERIPLASMIC BINDING COMPONENT OF ABC TRANSPORTER"/>
    <property type="match status" value="1"/>
</dbReference>
<evidence type="ECO:0000256" key="3">
    <source>
        <dbReference type="ARBA" id="ARBA00022729"/>
    </source>
</evidence>
<feature type="compositionally biased region" description="Low complexity" evidence="4">
    <location>
        <begin position="25"/>
        <end position="47"/>
    </location>
</feature>
<dbReference type="RefSeq" id="WP_074885741.1">
    <property type="nucleotide sequence ID" value="NZ_FOXO01000007.1"/>
</dbReference>
<reference evidence="8" key="1">
    <citation type="submission" date="2016-10" db="EMBL/GenBank/DDBJ databases">
        <authorList>
            <person name="Varghese N."/>
            <person name="Submissions S."/>
        </authorList>
    </citation>
    <scope>NUCLEOTIDE SEQUENCE [LARGE SCALE GENOMIC DNA]</scope>
    <source>
        <strain evidence="8">P18</strain>
    </source>
</reference>
<dbReference type="SUPFAM" id="SSF53850">
    <property type="entry name" value="Periplasmic binding protein-like II"/>
    <property type="match status" value="1"/>
</dbReference>
<evidence type="ECO:0000313" key="7">
    <source>
        <dbReference type="EMBL" id="SFP73467.1"/>
    </source>
</evidence>
<proteinExistence type="inferred from homology"/>
<comment type="similarity">
    <text evidence="1">Belongs to the bacterial solute-binding protein 5 family.</text>
</comment>
<dbReference type="AlphaFoldDB" id="A0A1I5SSH1"/>
<dbReference type="GO" id="GO:0015833">
    <property type="term" value="P:peptide transport"/>
    <property type="evidence" value="ECO:0007669"/>
    <property type="project" value="TreeGrafter"/>
</dbReference>
<dbReference type="Gene3D" id="3.10.105.10">
    <property type="entry name" value="Dipeptide-binding Protein, Domain 3"/>
    <property type="match status" value="1"/>
</dbReference>
<dbReference type="Pfam" id="PF00496">
    <property type="entry name" value="SBP_bac_5"/>
    <property type="match status" value="1"/>
</dbReference>
<evidence type="ECO:0000313" key="8">
    <source>
        <dbReference type="Proteomes" id="UP000182624"/>
    </source>
</evidence>
<gene>
    <name evidence="7" type="ORF">SAMN04487928_10729</name>
</gene>
<dbReference type="GO" id="GO:1904680">
    <property type="term" value="F:peptide transmembrane transporter activity"/>
    <property type="evidence" value="ECO:0007669"/>
    <property type="project" value="TreeGrafter"/>
</dbReference>
<organism evidence="7 8">
    <name type="scientific">Butyrivibrio proteoclasticus</name>
    <dbReference type="NCBI Taxonomy" id="43305"/>
    <lineage>
        <taxon>Bacteria</taxon>
        <taxon>Bacillati</taxon>
        <taxon>Bacillota</taxon>
        <taxon>Clostridia</taxon>
        <taxon>Lachnospirales</taxon>
        <taxon>Lachnospiraceae</taxon>
        <taxon>Butyrivibrio</taxon>
    </lineage>
</organism>
<dbReference type="OrthoDB" id="9772924at2"/>
<evidence type="ECO:0000259" key="6">
    <source>
        <dbReference type="Pfam" id="PF00496"/>
    </source>
</evidence>